<evidence type="ECO:0000313" key="3">
    <source>
        <dbReference type="Proteomes" id="UP000465306"/>
    </source>
</evidence>
<comment type="caution">
    <text evidence="2">The sequence shown here is derived from an EMBL/GenBank/DDBJ whole genome shotgun (WGS) entry which is preliminary data.</text>
</comment>
<feature type="transmembrane region" description="Helical" evidence="1">
    <location>
        <begin position="221"/>
        <end position="241"/>
    </location>
</feature>
<dbReference type="EMBL" id="BLKU01000003">
    <property type="protein sequence ID" value="GFG64330.1"/>
    <property type="molecule type" value="Genomic_DNA"/>
</dbReference>
<dbReference type="NCBIfam" id="NF038012">
    <property type="entry name" value="DMT_1"/>
    <property type="match status" value="1"/>
</dbReference>
<dbReference type="PANTHER" id="PTHR40761:SF1">
    <property type="entry name" value="CONSERVED INTEGRAL MEMBRANE ALANINE VALINE AND LEUCINE RICH PROTEIN-RELATED"/>
    <property type="match status" value="1"/>
</dbReference>
<protein>
    <recommendedName>
        <fullName evidence="4">DMT family transporter</fullName>
    </recommendedName>
</protein>
<evidence type="ECO:0008006" key="4">
    <source>
        <dbReference type="Google" id="ProtNLM"/>
    </source>
</evidence>
<organism evidence="2 3">
    <name type="scientific">Mycobacterium kubicae</name>
    <dbReference type="NCBI Taxonomy" id="120959"/>
    <lineage>
        <taxon>Bacteria</taxon>
        <taxon>Bacillati</taxon>
        <taxon>Actinomycetota</taxon>
        <taxon>Actinomycetes</taxon>
        <taxon>Mycobacteriales</taxon>
        <taxon>Mycobacteriaceae</taxon>
        <taxon>Mycobacterium</taxon>
        <taxon>Mycobacterium simiae complex</taxon>
    </lineage>
</organism>
<sequence>MDLVGGTLRGKLGFEGSPMSKVEIAAIIALFAALASATGDVIRQRSAHQITDKEVGHLALFGMSLRDTRWWLGGMAAVLNYSLQALALAWASVMLVTALQVTALLFALPIYARVAHHRITRYEWLWALVLATALALVISVGDPSAGHQRASLHTWIIVGAVMGPLLVLCVVLARIFAGRPVAAILLAVVSGSSLALFAVLTKGVVEVLEDGFGAVLRAPEFYPWLLVALVGMVFQQSAFRAGALTASLPTMTVAKPVVATILGVTVLGETLHVQGPEVVVLIAAVAVVITATVALARGEAATMVAETGLDKLNDNEPLADPVVAVEGRP</sequence>
<feature type="transmembrane region" description="Helical" evidence="1">
    <location>
        <begin position="153"/>
        <end position="173"/>
    </location>
</feature>
<feature type="transmembrane region" description="Helical" evidence="1">
    <location>
        <begin position="180"/>
        <end position="201"/>
    </location>
</feature>
<feature type="transmembrane region" description="Helical" evidence="1">
    <location>
        <begin position="93"/>
        <end position="112"/>
    </location>
</feature>
<evidence type="ECO:0000313" key="2">
    <source>
        <dbReference type="EMBL" id="GFG64330.1"/>
    </source>
</evidence>
<keyword evidence="1" id="KW-0812">Transmembrane</keyword>
<keyword evidence="1" id="KW-1133">Transmembrane helix</keyword>
<dbReference type="Proteomes" id="UP000465306">
    <property type="component" value="Unassembled WGS sequence"/>
</dbReference>
<feature type="transmembrane region" description="Helical" evidence="1">
    <location>
        <begin position="278"/>
        <end position="296"/>
    </location>
</feature>
<proteinExistence type="predicted"/>
<reference evidence="2 3" key="1">
    <citation type="journal article" date="2019" name="Emerg. Microbes Infect.">
        <title>Comprehensive subspecies identification of 175 nontuberculous mycobacteria species based on 7547 genomic profiles.</title>
        <authorList>
            <person name="Matsumoto Y."/>
            <person name="Kinjo T."/>
            <person name="Motooka D."/>
            <person name="Nabeya D."/>
            <person name="Jung N."/>
            <person name="Uechi K."/>
            <person name="Horii T."/>
            <person name="Iida T."/>
            <person name="Fujita J."/>
            <person name="Nakamura S."/>
        </authorList>
    </citation>
    <scope>NUCLEOTIDE SEQUENCE [LARGE SCALE GENOMIC DNA]</scope>
    <source>
        <strain evidence="2 3">JCM 13573</strain>
    </source>
</reference>
<evidence type="ECO:0000256" key="1">
    <source>
        <dbReference type="SAM" id="Phobius"/>
    </source>
</evidence>
<keyword evidence="1" id="KW-0472">Membrane</keyword>
<keyword evidence="3" id="KW-1185">Reference proteome</keyword>
<accession>A0ABQ1BKX6</accession>
<feature type="transmembrane region" description="Helical" evidence="1">
    <location>
        <begin position="253"/>
        <end position="272"/>
    </location>
</feature>
<name>A0ABQ1BKX6_9MYCO</name>
<gene>
    <name evidence="2" type="ORF">MKUB_18200</name>
</gene>
<feature type="transmembrane region" description="Helical" evidence="1">
    <location>
        <begin position="124"/>
        <end position="141"/>
    </location>
</feature>
<dbReference type="PANTHER" id="PTHR40761">
    <property type="entry name" value="CONSERVED INTEGRAL MEMBRANE ALANINE VALINE AND LEUCINE RICH PROTEIN-RELATED"/>
    <property type="match status" value="1"/>
</dbReference>